<accession>A0AAN6SSL5</accession>
<dbReference type="AlphaFoldDB" id="A0AAN6SSL5"/>
<dbReference type="SUPFAM" id="SSF52540">
    <property type="entry name" value="P-loop containing nucleoside triphosphate hydrolases"/>
    <property type="match status" value="1"/>
</dbReference>
<reference evidence="4" key="1">
    <citation type="journal article" date="2023" name="Mol. Phylogenet. Evol.">
        <title>Genome-scale phylogeny and comparative genomics of the fungal order Sordariales.</title>
        <authorList>
            <person name="Hensen N."/>
            <person name="Bonometti L."/>
            <person name="Westerberg I."/>
            <person name="Brannstrom I.O."/>
            <person name="Guillou S."/>
            <person name="Cros-Aarteil S."/>
            <person name="Calhoun S."/>
            <person name="Haridas S."/>
            <person name="Kuo A."/>
            <person name="Mondo S."/>
            <person name="Pangilinan J."/>
            <person name="Riley R."/>
            <person name="LaButti K."/>
            <person name="Andreopoulos B."/>
            <person name="Lipzen A."/>
            <person name="Chen C."/>
            <person name="Yan M."/>
            <person name="Daum C."/>
            <person name="Ng V."/>
            <person name="Clum A."/>
            <person name="Steindorff A."/>
            <person name="Ohm R.A."/>
            <person name="Martin F."/>
            <person name="Silar P."/>
            <person name="Natvig D.O."/>
            <person name="Lalanne C."/>
            <person name="Gautier V."/>
            <person name="Ament-Velasquez S.L."/>
            <person name="Kruys A."/>
            <person name="Hutchinson M.I."/>
            <person name="Powell A.J."/>
            <person name="Barry K."/>
            <person name="Miller A.N."/>
            <person name="Grigoriev I.V."/>
            <person name="Debuchy R."/>
            <person name="Gladieux P."/>
            <person name="Hiltunen Thoren M."/>
            <person name="Johannesson H."/>
        </authorList>
    </citation>
    <scope>NUCLEOTIDE SEQUENCE [LARGE SCALE GENOMIC DNA]</scope>
    <source>
        <strain evidence="4">CBS 284.82</strain>
    </source>
</reference>
<gene>
    <name evidence="3" type="ORF">C8A01DRAFT_35446</name>
</gene>
<keyword evidence="2" id="KW-0812">Transmembrane</keyword>
<comment type="caution">
    <text evidence="3">The sequence shown here is derived from an EMBL/GenBank/DDBJ whole genome shotgun (WGS) entry which is preliminary data.</text>
</comment>
<keyword evidence="2" id="KW-1133">Transmembrane helix</keyword>
<keyword evidence="2" id="KW-0472">Membrane</keyword>
<dbReference type="InterPro" id="IPR027417">
    <property type="entry name" value="P-loop_NTPase"/>
</dbReference>
<evidence type="ECO:0000256" key="2">
    <source>
        <dbReference type="SAM" id="Phobius"/>
    </source>
</evidence>
<evidence type="ECO:0000256" key="1">
    <source>
        <dbReference type="SAM" id="MobiDB-lite"/>
    </source>
</evidence>
<organism evidence="3 4">
    <name type="scientific">Parachaetomium inaequale</name>
    <dbReference type="NCBI Taxonomy" id="2588326"/>
    <lineage>
        <taxon>Eukaryota</taxon>
        <taxon>Fungi</taxon>
        <taxon>Dikarya</taxon>
        <taxon>Ascomycota</taxon>
        <taxon>Pezizomycotina</taxon>
        <taxon>Sordariomycetes</taxon>
        <taxon>Sordariomycetidae</taxon>
        <taxon>Sordariales</taxon>
        <taxon>Chaetomiaceae</taxon>
        <taxon>Parachaetomium</taxon>
    </lineage>
</organism>
<feature type="transmembrane region" description="Helical" evidence="2">
    <location>
        <begin position="324"/>
        <end position="347"/>
    </location>
</feature>
<evidence type="ECO:0000313" key="3">
    <source>
        <dbReference type="EMBL" id="KAK4040581.1"/>
    </source>
</evidence>
<dbReference type="PANTHER" id="PTHR36978:SF8">
    <property type="entry name" value="NAD DEPENDENT EPIMERASE_DEHYDRATASE"/>
    <property type="match status" value="1"/>
</dbReference>
<feature type="region of interest" description="Disordered" evidence="1">
    <location>
        <begin position="1"/>
        <end position="28"/>
    </location>
</feature>
<evidence type="ECO:0000313" key="4">
    <source>
        <dbReference type="Proteomes" id="UP001303115"/>
    </source>
</evidence>
<dbReference type="InterPro" id="IPR040632">
    <property type="entry name" value="Sulfotransfer_4"/>
</dbReference>
<dbReference type="Proteomes" id="UP001303115">
    <property type="component" value="Unassembled WGS sequence"/>
</dbReference>
<protein>
    <submittedName>
        <fullName evidence="3">Uncharacterized protein</fullName>
    </submittedName>
</protein>
<name>A0AAN6SSL5_9PEZI</name>
<dbReference type="Gene3D" id="3.40.50.300">
    <property type="entry name" value="P-loop containing nucleotide triphosphate hydrolases"/>
    <property type="match status" value="1"/>
</dbReference>
<dbReference type="Pfam" id="PF17784">
    <property type="entry name" value="Sulfotransfer_4"/>
    <property type="match status" value="1"/>
</dbReference>
<sequence length="348" mass="39064">MMGGSSAKQPPTTYPPTTTPPTPPSTPSKLKTALLLTWKTWNPLTHLHLSLSHPLWTLLEQHIYALPNSPPPRKRTRPMQVLCVGLLRTGTESLQQALLRLGYDYTYHGWDIVFDEACYAPGWVRLARRKWFPTGGPPGDSHSKGPVTAAEFDEVLGHSVAVTDVAGAFAADMIAAYPEAKVVLNLRRDLDAWERSLRGTLVRSGESWAFWVASWLGRECFWAWHLYNRVATPLLFRAADGDLKRAIVGNARWVEREHVNMVRGLVPKDRLLEWYVEDGWAPLCKFLDKPVPDGEFPHANATNGGWDARAKQTKKRWVGRAFQTMRLLGMGAGLVVSIAVACMWMYLV</sequence>
<dbReference type="EMBL" id="MU854374">
    <property type="protein sequence ID" value="KAK4040581.1"/>
    <property type="molecule type" value="Genomic_DNA"/>
</dbReference>
<feature type="compositionally biased region" description="Pro residues" evidence="1">
    <location>
        <begin position="12"/>
        <end position="26"/>
    </location>
</feature>
<keyword evidence="4" id="KW-1185">Reference proteome</keyword>
<dbReference type="PANTHER" id="PTHR36978">
    <property type="entry name" value="P-LOOP CONTAINING NUCLEOTIDE TRIPHOSPHATE HYDROLASE"/>
    <property type="match status" value="1"/>
</dbReference>
<proteinExistence type="predicted"/>